<dbReference type="PANTHER" id="PTHR43747">
    <property type="entry name" value="FAD-BINDING PROTEIN"/>
    <property type="match status" value="1"/>
</dbReference>
<dbReference type="Pfam" id="PF01266">
    <property type="entry name" value="DAO"/>
    <property type="match status" value="1"/>
</dbReference>
<evidence type="ECO:0000313" key="5">
    <source>
        <dbReference type="Proteomes" id="UP000318081"/>
    </source>
</evidence>
<evidence type="ECO:0000313" key="4">
    <source>
        <dbReference type="EMBL" id="QDV83054.1"/>
    </source>
</evidence>
<protein>
    <submittedName>
        <fullName evidence="4">Ubiquinone biosynthesis hydroxylase family protein</fullName>
    </submittedName>
</protein>
<dbReference type="Gene3D" id="3.50.50.60">
    <property type="entry name" value="FAD/NAD(P)-binding domain"/>
    <property type="match status" value="1"/>
</dbReference>
<proteinExistence type="predicted"/>
<gene>
    <name evidence="4" type="ORF">TBK1r_19870</name>
</gene>
<keyword evidence="4" id="KW-0830">Ubiquinone</keyword>
<dbReference type="SUPFAM" id="SSF51905">
    <property type="entry name" value="FAD/NAD(P)-binding domain"/>
    <property type="match status" value="1"/>
</dbReference>
<dbReference type="InterPro" id="IPR006076">
    <property type="entry name" value="FAD-dep_OxRdtase"/>
</dbReference>
<dbReference type="InterPro" id="IPR050816">
    <property type="entry name" value="Flavin-dep_Halogenase_NPB"/>
</dbReference>
<keyword evidence="2" id="KW-0503">Monooxygenase</keyword>
<name>A0ABX5XM32_9BACT</name>
<dbReference type="InterPro" id="IPR036188">
    <property type="entry name" value="FAD/NAD-bd_sf"/>
</dbReference>
<evidence type="ECO:0000256" key="2">
    <source>
        <dbReference type="ARBA" id="ARBA00023033"/>
    </source>
</evidence>
<dbReference type="Proteomes" id="UP000318081">
    <property type="component" value="Chromosome"/>
</dbReference>
<sequence length="487" mass="52823">MSLRFDVAIIGSGFSGSILARVLASRGRRVALLDAAKHPRFAIGESSTPIVDLLLRRLGQQYGLADLENLSAYGRWQQTLPEVACGMKRGFSYFDHRHWNLESHVGQRSLIVAASPTDENSDTHWYRSDVDAYLFQKALDAGVEAREGVAVTSLDLSDSSQARLGLASGDRITAGFVVDASGAAAVSARLLGVAPMTDRLNTKTCAAFAHFRGVESYSDVFNSLHGDHRASEPFDADAAAQHHLIDDGWAWMLRMNNGITSVGVVSPLRGNASTHHDTLQRATGVLNNRFSGVATIHQVFCDSVLVAPGSNVATIGRVQRLHDPVVANNCLMTPATAVTIDPLHSTGIAHAMAGVTRLADILLANDSRERIEHYRASILAEAFHIDQLIAMAYRSMHSFPRFTASCMVYFAAAIACEERIGRGEMPDRLWQADDESFLAAVKRSAEVIDSDTDDGQVVDQLRNVIAPWNTAGLFEGAGNRYAYTATK</sequence>
<dbReference type="EMBL" id="CP036432">
    <property type="protein sequence ID" value="QDV83054.1"/>
    <property type="molecule type" value="Genomic_DNA"/>
</dbReference>
<organism evidence="4 5">
    <name type="scientific">Stieleria magnilauensis</name>
    <dbReference type="NCBI Taxonomy" id="2527963"/>
    <lineage>
        <taxon>Bacteria</taxon>
        <taxon>Pseudomonadati</taxon>
        <taxon>Planctomycetota</taxon>
        <taxon>Planctomycetia</taxon>
        <taxon>Pirellulales</taxon>
        <taxon>Pirellulaceae</taxon>
        <taxon>Stieleria</taxon>
    </lineage>
</organism>
<evidence type="ECO:0000259" key="3">
    <source>
        <dbReference type="Pfam" id="PF01266"/>
    </source>
</evidence>
<keyword evidence="5" id="KW-1185">Reference proteome</keyword>
<dbReference type="InterPro" id="IPR006905">
    <property type="entry name" value="Flavin_halogenase"/>
</dbReference>
<feature type="domain" description="FAD dependent oxidoreductase" evidence="3">
    <location>
        <begin position="6"/>
        <end position="93"/>
    </location>
</feature>
<dbReference type="PANTHER" id="PTHR43747:SF5">
    <property type="entry name" value="FAD-BINDING DOMAIN-CONTAINING PROTEIN"/>
    <property type="match status" value="1"/>
</dbReference>
<keyword evidence="1" id="KW-0560">Oxidoreductase</keyword>
<dbReference type="RefSeq" id="WP_145222353.1">
    <property type="nucleotide sequence ID" value="NZ_CP036432.1"/>
</dbReference>
<accession>A0ABX5XM32</accession>
<dbReference type="Pfam" id="PF04820">
    <property type="entry name" value="Trp_halogenase"/>
    <property type="match status" value="1"/>
</dbReference>
<reference evidence="4 5" key="1">
    <citation type="submission" date="2019-02" db="EMBL/GenBank/DDBJ databases">
        <title>Deep-cultivation of Planctomycetes and their phenomic and genomic characterization uncovers novel biology.</title>
        <authorList>
            <person name="Wiegand S."/>
            <person name="Jogler M."/>
            <person name="Boedeker C."/>
            <person name="Pinto D."/>
            <person name="Vollmers J."/>
            <person name="Rivas-Marin E."/>
            <person name="Kohn T."/>
            <person name="Peeters S.H."/>
            <person name="Heuer A."/>
            <person name="Rast P."/>
            <person name="Oberbeckmann S."/>
            <person name="Bunk B."/>
            <person name="Jeske O."/>
            <person name="Meyerdierks A."/>
            <person name="Storesund J.E."/>
            <person name="Kallscheuer N."/>
            <person name="Luecker S."/>
            <person name="Lage O.M."/>
            <person name="Pohl T."/>
            <person name="Merkel B.J."/>
            <person name="Hornburger P."/>
            <person name="Mueller R.-W."/>
            <person name="Bruemmer F."/>
            <person name="Labrenz M."/>
            <person name="Spormann A.M."/>
            <person name="Op den Camp H."/>
            <person name="Overmann J."/>
            <person name="Amann R."/>
            <person name="Jetten M.S.M."/>
            <person name="Mascher T."/>
            <person name="Medema M.H."/>
            <person name="Devos D.P."/>
            <person name="Kaster A.-K."/>
            <person name="Ovreas L."/>
            <person name="Rohde M."/>
            <person name="Galperin M.Y."/>
            <person name="Jogler C."/>
        </authorList>
    </citation>
    <scope>NUCLEOTIDE SEQUENCE [LARGE SCALE GENOMIC DNA]</scope>
    <source>
        <strain evidence="4 5">TBK1r</strain>
    </source>
</reference>
<evidence type="ECO:0000256" key="1">
    <source>
        <dbReference type="ARBA" id="ARBA00023002"/>
    </source>
</evidence>